<dbReference type="GO" id="GO:0007165">
    <property type="term" value="P:signal transduction"/>
    <property type="evidence" value="ECO:0000318"/>
    <property type="project" value="GO_Central"/>
</dbReference>
<evidence type="ECO:0000256" key="3">
    <source>
        <dbReference type="ARBA" id="ARBA00022729"/>
    </source>
</evidence>
<keyword evidence="5 8" id="KW-0472">Membrane</keyword>
<feature type="domain" description="WSC" evidence="9">
    <location>
        <begin position="1"/>
        <end position="73"/>
    </location>
</feature>
<feature type="compositionally biased region" description="Basic and acidic residues" evidence="7">
    <location>
        <begin position="161"/>
        <end position="170"/>
    </location>
</feature>
<name>A0A7M7SWA3_STRPU</name>
<keyword evidence="6" id="KW-0325">Glycoprotein</keyword>
<evidence type="ECO:0000256" key="4">
    <source>
        <dbReference type="ARBA" id="ARBA00022989"/>
    </source>
</evidence>
<dbReference type="AlphaFoldDB" id="A0A7M7SWA3"/>
<feature type="compositionally biased region" description="Basic and acidic residues" evidence="7">
    <location>
        <begin position="182"/>
        <end position="194"/>
    </location>
</feature>
<feature type="region of interest" description="Disordered" evidence="7">
    <location>
        <begin position="161"/>
        <end position="223"/>
    </location>
</feature>
<organism evidence="10 11">
    <name type="scientific">Strongylocentrotus purpuratus</name>
    <name type="common">Purple sea urchin</name>
    <dbReference type="NCBI Taxonomy" id="7668"/>
    <lineage>
        <taxon>Eukaryota</taxon>
        <taxon>Metazoa</taxon>
        <taxon>Echinodermata</taxon>
        <taxon>Eleutherozoa</taxon>
        <taxon>Echinozoa</taxon>
        <taxon>Echinoidea</taxon>
        <taxon>Euechinoidea</taxon>
        <taxon>Echinacea</taxon>
        <taxon>Camarodonta</taxon>
        <taxon>Echinidea</taxon>
        <taxon>Strongylocentrotidae</taxon>
        <taxon>Strongylocentrotus</taxon>
    </lineage>
</organism>
<evidence type="ECO:0000256" key="6">
    <source>
        <dbReference type="ARBA" id="ARBA00023180"/>
    </source>
</evidence>
<accession>A0A7M7SWA3</accession>
<dbReference type="InterPro" id="IPR051836">
    <property type="entry name" value="Kremen_rcpt"/>
</dbReference>
<proteinExistence type="predicted"/>
<dbReference type="PANTHER" id="PTHR24269:SF16">
    <property type="entry name" value="PROTEIN SLG1"/>
    <property type="match status" value="1"/>
</dbReference>
<protein>
    <recommendedName>
        <fullName evidence="9">WSC domain-containing protein</fullName>
    </recommendedName>
</protein>
<reference evidence="10" key="2">
    <citation type="submission" date="2021-01" db="UniProtKB">
        <authorList>
            <consortium name="EnsemblMetazoa"/>
        </authorList>
    </citation>
    <scope>IDENTIFICATION</scope>
</reference>
<evidence type="ECO:0000256" key="7">
    <source>
        <dbReference type="SAM" id="MobiDB-lite"/>
    </source>
</evidence>
<dbReference type="Proteomes" id="UP000007110">
    <property type="component" value="Unassembled WGS sequence"/>
</dbReference>
<dbReference type="KEGG" id="spu:105437212"/>
<comment type="subcellular location">
    <subcellularLocation>
        <location evidence="1">Membrane</location>
        <topology evidence="1">Single-pass membrane protein</topology>
    </subcellularLocation>
</comment>
<evidence type="ECO:0000256" key="1">
    <source>
        <dbReference type="ARBA" id="ARBA00004167"/>
    </source>
</evidence>
<keyword evidence="3" id="KW-0732">Signal</keyword>
<dbReference type="PROSITE" id="PS51212">
    <property type="entry name" value="WSC"/>
    <property type="match status" value="1"/>
</dbReference>
<dbReference type="Pfam" id="PF01822">
    <property type="entry name" value="WSC"/>
    <property type="match status" value="1"/>
</dbReference>
<dbReference type="OrthoDB" id="6137645at2759"/>
<evidence type="ECO:0000313" key="11">
    <source>
        <dbReference type="Proteomes" id="UP000007110"/>
    </source>
</evidence>
<dbReference type="GO" id="GO:0004888">
    <property type="term" value="F:transmembrane signaling receptor activity"/>
    <property type="evidence" value="ECO:0000318"/>
    <property type="project" value="GO_Central"/>
</dbReference>
<keyword evidence="11" id="KW-1185">Reference proteome</keyword>
<keyword evidence="2 8" id="KW-0812">Transmembrane</keyword>
<feature type="transmembrane region" description="Helical" evidence="8">
    <location>
        <begin position="101"/>
        <end position="122"/>
    </location>
</feature>
<dbReference type="GeneID" id="105437212"/>
<dbReference type="RefSeq" id="XP_030835883.1">
    <property type="nucleotide sequence ID" value="XM_030980023.1"/>
</dbReference>
<evidence type="ECO:0000256" key="5">
    <source>
        <dbReference type="ARBA" id="ARBA00023136"/>
    </source>
</evidence>
<evidence type="ECO:0000259" key="9">
    <source>
        <dbReference type="PROSITE" id="PS51212"/>
    </source>
</evidence>
<sequence length="281" mass="31057">MTISNCIQFCNESNRADYTYAGVENRTECYCGEASDDYSRHGVGSDANCPDPCSGDPTESCGGTGHIAVFGITTLPTTLQSPETTIYHQDTDCSKEVTSTITVGVLLACVALFGIIIALMYLNLRRSYIALKQSVSEREGQKLDPYTSLDATIMNQPTYEDIKGTRHGDRGQATTMNQPDYDDIKATRHGDRGQETTMKQPDYDDTIATTHGDRDHATTINQPDYDDTIATRNGDRGYTNEIEGVEYENQTIVKKTARVQESNLGIADENTEPEYELPIEK</sequence>
<reference evidence="11" key="1">
    <citation type="submission" date="2015-02" db="EMBL/GenBank/DDBJ databases">
        <title>Genome sequencing for Strongylocentrotus purpuratus.</title>
        <authorList>
            <person name="Murali S."/>
            <person name="Liu Y."/>
            <person name="Vee V."/>
            <person name="English A."/>
            <person name="Wang M."/>
            <person name="Skinner E."/>
            <person name="Han Y."/>
            <person name="Muzny D.M."/>
            <person name="Worley K.C."/>
            <person name="Gibbs R.A."/>
        </authorList>
    </citation>
    <scope>NUCLEOTIDE SEQUENCE</scope>
</reference>
<evidence type="ECO:0000256" key="8">
    <source>
        <dbReference type="SAM" id="Phobius"/>
    </source>
</evidence>
<dbReference type="PANTHER" id="PTHR24269">
    <property type="entry name" value="KREMEN PROTEIN"/>
    <property type="match status" value="1"/>
</dbReference>
<dbReference type="EnsemblMetazoa" id="XM_030980023">
    <property type="protein sequence ID" value="XP_030835883"/>
    <property type="gene ID" value="LOC105437212"/>
</dbReference>
<dbReference type="InParanoid" id="A0A7M7SWA3"/>
<dbReference type="GO" id="GO:0005886">
    <property type="term" value="C:plasma membrane"/>
    <property type="evidence" value="ECO:0000318"/>
    <property type="project" value="GO_Central"/>
</dbReference>
<keyword evidence="4 8" id="KW-1133">Transmembrane helix</keyword>
<evidence type="ECO:0000313" key="10">
    <source>
        <dbReference type="EnsemblMetazoa" id="XP_030835883"/>
    </source>
</evidence>
<evidence type="ECO:0000256" key="2">
    <source>
        <dbReference type="ARBA" id="ARBA00022692"/>
    </source>
</evidence>
<dbReference type="InterPro" id="IPR002889">
    <property type="entry name" value="WSC_carb-bd"/>
</dbReference>